<protein>
    <submittedName>
        <fullName evidence="1">Uncharacterized protein</fullName>
    </submittedName>
</protein>
<evidence type="ECO:0000313" key="1">
    <source>
        <dbReference type="EMBL" id="KAI9905393.1"/>
    </source>
</evidence>
<reference evidence="1 2" key="1">
    <citation type="journal article" date="2022" name="bioRxiv">
        <title>The genome of the oomycete Peronosclerospora sorghi, a cosmopolitan pathogen of maize and sorghum, is inflated with dispersed pseudogenes.</title>
        <authorList>
            <person name="Fletcher K."/>
            <person name="Martin F."/>
            <person name="Isakeit T."/>
            <person name="Cavanaugh K."/>
            <person name="Magill C."/>
            <person name="Michelmore R."/>
        </authorList>
    </citation>
    <scope>NUCLEOTIDE SEQUENCE [LARGE SCALE GENOMIC DNA]</scope>
    <source>
        <strain evidence="1">P6</strain>
    </source>
</reference>
<accession>A0ACC0VFZ7</accession>
<organism evidence="1 2">
    <name type="scientific">Peronosclerospora sorghi</name>
    <dbReference type="NCBI Taxonomy" id="230839"/>
    <lineage>
        <taxon>Eukaryota</taxon>
        <taxon>Sar</taxon>
        <taxon>Stramenopiles</taxon>
        <taxon>Oomycota</taxon>
        <taxon>Peronosporomycetes</taxon>
        <taxon>Peronosporales</taxon>
        <taxon>Peronosporaceae</taxon>
        <taxon>Peronosclerospora</taxon>
    </lineage>
</organism>
<sequence length="130" mass="14249">MMADPGALSESLLKYKGLSIGSTVHDPDNFRQFLKGGFPKAYYVTKPFASLVELWNLALVQEHQQQLKVSLRDEVRFSIAADGSVVLTVLKGVPLEDDDMKNHVFTLESLHRDGTVSSNVATWPTVSSGG</sequence>
<proteinExistence type="predicted"/>
<gene>
    <name evidence="1" type="ORF">PsorP6_014443</name>
</gene>
<comment type="caution">
    <text evidence="1">The sequence shown here is derived from an EMBL/GenBank/DDBJ whole genome shotgun (WGS) entry which is preliminary data.</text>
</comment>
<evidence type="ECO:0000313" key="2">
    <source>
        <dbReference type="Proteomes" id="UP001163321"/>
    </source>
</evidence>
<dbReference type="Proteomes" id="UP001163321">
    <property type="component" value="Chromosome 9"/>
</dbReference>
<dbReference type="EMBL" id="CM047588">
    <property type="protein sequence ID" value="KAI9905393.1"/>
    <property type="molecule type" value="Genomic_DNA"/>
</dbReference>
<keyword evidence="2" id="KW-1185">Reference proteome</keyword>
<name>A0ACC0VFZ7_9STRA</name>